<dbReference type="KEGG" id="cmah:C1I91_22465"/>
<evidence type="ECO:0000313" key="7">
    <source>
        <dbReference type="Proteomes" id="UP000286268"/>
    </source>
</evidence>
<evidence type="ECO:0000313" key="6">
    <source>
        <dbReference type="EMBL" id="QAA34172.1"/>
    </source>
</evidence>
<evidence type="ECO:0000256" key="3">
    <source>
        <dbReference type="ARBA" id="ARBA00022989"/>
    </source>
</evidence>
<dbReference type="InterPro" id="IPR010652">
    <property type="entry name" value="DUF1232"/>
</dbReference>
<sequence length="322" mass="36342">MQISQVTARISGQDIMSIISDFVKVEGLSFENIEIRDTIEVEGNFKKIVNIKFKGKVEIYGVSDNIISLNISNVKVMKLGILNFVKNLALKVAFKSLGDMGISLEDNIVKINVNSILRLVPFLKLNINKLNLKDGFVMADIDSASIDMKRIGEEPEDIKEAIAEDEASSQTIVLSEIEKVKDGYTEKRDKVAEKLPKKLEKYSEYIFILPDIVALIYRLLKDKRVPKKTKISLVASMAYVTLPFDFIPDKLPFIGSVDDLGVVFFALNRVVEDVPLEVILENWQGKNEFIEILKSAVEYLSKYTAAKNIDKVYNVINQLVEI</sequence>
<dbReference type="EMBL" id="CP025746">
    <property type="protein sequence ID" value="QAA34172.1"/>
    <property type="molecule type" value="Genomic_DNA"/>
</dbReference>
<dbReference type="OrthoDB" id="1930546at2"/>
<dbReference type="RefSeq" id="WP_128214893.1">
    <property type="nucleotide sequence ID" value="NZ_CP025746.1"/>
</dbReference>
<keyword evidence="4" id="KW-0472">Membrane</keyword>
<reference evidence="6 7" key="1">
    <citation type="submission" date="2018-01" db="EMBL/GenBank/DDBJ databases">
        <title>Genome Sequencing and Assembly of Anaerobacter polyendosporus strain CT4.</title>
        <authorList>
            <person name="Tachaapaikoon C."/>
            <person name="Sutheeworapong S."/>
            <person name="Jenjaroenpun P."/>
            <person name="Wongsurawat T."/>
            <person name="Nookeaw I."/>
            <person name="Cheawchanlertfa P."/>
            <person name="Kosugi A."/>
            <person name="Cheevadhanarak S."/>
            <person name="Ratanakhanokchai K."/>
        </authorList>
    </citation>
    <scope>NUCLEOTIDE SEQUENCE [LARGE SCALE GENOMIC DNA]</scope>
    <source>
        <strain evidence="6 7">CT4</strain>
    </source>
</reference>
<keyword evidence="2" id="KW-0812">Transmembrane</keyword>
<dbReference type="Proteomes" id="UP000286268">
    <property type="component" value="Chromosome"/>
</dbReference>
<accession>A0A3R5QWD2</accession>
<keyword evidence="7" id="KW-1185">Reference proteome</keyword>
<keyword evidence="3" id="KW-1133">Transmembrane helix</keyword>
<dbReference type="AlphaFoldDB" id="A0A3R5QWD2"/>
<evidence type="ECO:0000256" key="2">
    <source>
        <dbReference type="ARBA" id="ARBA00022692"/>
    </source>
</evidence>
<proteinExistence type="predicted"/>
<dbReference type="GO" id="GO:0012505">
    <property type="term" value="C:endomembrane system"/>
    <property type="evidence" value="ECO:0007669"/>
    <property type="project" value="UniProtKB-SubCell"/>
</dbReference>
<evidence type="ECO:0000256" key="1">
    <source>
        <dbReference type="ARBA" id="ARBA00004127"/>
    </source>
</evidence>
<evidence type="ECO:0000256" key="4">
    <source>
        <dbReference type="ARBA" id="ARBA00023136"/>
    </source>
</evidence>
<feature type="domain" description="DUF1232" evidence="5">
    <location>
        <begin position="229"/>
        <end position="265"/>
    </location>
</feature>
<organism evidence="6 7">
    <name type="scientific">Clostridium manihotivorum</name>
    <dbReference type="NCBI Taxonomy" id="2320868"/>
    <lineage>
        <taxon>Bacteria</taxon>
        <taxon>Bacillati</taxon>
        <taxon>Bacillota</taxon>
        <taxon>Clostridia</taxon>
        <taxon>Eubacteriales</taxon>
        <taxon>Clostridiaceae</taxon>
        <taxon>Clostridium</taxon>
    </lineage>
</organism>
<evidence type="ECO:0000259" key="5">
    <source>
        <dbReference type="Pfam" id="PF06803"/>
    </source>
</evidence>
<gene>
    <name evidence="6" type="ORF">C1I91_22465</name>
</gene>
<protein>
    <recommendedName>
        <fullName evidence="5">DUF1232 domain-containing protein</fullName>
    </recommendedName>
</protein>
<name>A0A3R5QWD2_9CLOT</name>
<comment type="subcellular location">
    <subcellularLocation>
        <location evidence="1">Endomembrane system</location>
        <topology evidence="1">Multi-pass membrane protein</topology>
    </subcellularLocation>
</comment>
<dbReference type="Pfam" id="PF06803">
    <property type="entry name" value="DUF1232"/>
    <property type="match status" value="1"/>
</dbReference>